<dbReference type="EMBL" id="JABCKV010000091">
    <property type="protein sequence ID" value="KAG5643885.1"/>
    <property type="molecule type" value="Genomic_DNA"/>
</dbReference>
<organism evidence="2 3">
    <name type="scientific">Asterophora parasitica</name>
    <dbReference type="NCBI Taxonomy" id="117018"/>
    <lineage>
        <taxon>Eukaryota</taxon>
        <taxon>Fungi</taxon>
        <taxon>Dikarya</taxon>
        <taxon>Basidiomycota</taxon>
        <taxon>Agaricomycotina</taxon>
        <taxon>Agaricomycetes</taxon>
        <taxon>Agaricomycetidae</taxon>
        <taxon>Agaricales</taxon>
        <taxon>Tricholomatineae</taxon>
        <taxon>Lyophyllaceae</taxon>
        <taxon>Asterophora</taxon>
    </lineage>
</organism>
<dbReference type="AlphaFoldDB" id="A0A9P7GAU3"/>
<accession>A0A9P7GAU3</accession>
<dbReference type="OrthoDB" id="3067134at2759"/>
<gene>
    <name evidence="2" type="ORF">DXG03_009515</name>
</gene>
<evidence type="ECO:0000313" key="3">
    <source>
        <dbReference type="Proteomes" id="UP000775547"/>
    </source>
</evidence>
<protein>
    <submittedName>
        <fullName evidence="2">Uncharacterized protein</fullName>
    </submittedName>
</protein>
<feature type="region of interest" description="Disordered" evidence="1">
    <location>
        <begin position="71"/>
        <end position="93"/>
    </location>
</feature>
<evidence type="ECO:0000313" key="2">
    <source>
        <dbReference type="EMBL" id="KAG5643885.1"/>
    </source>
</evidence>
<feature type="region of interest" description="Disordered" evidence="1">
    <location>
        <begin position="219"/>
        <end position="256"/>
    </location>
</feature>
<sequence length="498" mass="55028">MAIDWSRCQACFGNVIETVRARELAASIILGQKIKKLETVGWSSLVTGMTTEIPSNQHADSDDTLVEEDAGKLGDKDEDDDSSDEDEDCRAGTADNDMTTTIWILRSNGRIRSRIVCPAWKSVIVGQSWPVSQDKRTNNGSGEWHALDQNIRSAQQHHIDPMASESKTAEFARLFDLFERLASRKSRTRNDENHDDVVRSMPLPADLAPVVTSLAGLVGTRKHQEDAHDKKSNKRARRNTVATSSRNGHDSDDSDDMETLAKFPLGKRYPFTFKLMLHKLYQLDDWAQKVKEVLERSQIEYKPLAERDAEEEKKVEEEEQQQDGRVHFKAGTAGGGSRRPAVRPRSHSVMALNNGKGREAVLLSPSPKSSRQWGPAGEDVRAVKKRCVGRRKSLSGPLGEVGRIGGSWVYDAAVSSVEFTGRELQADQLKAGGDEMSKHPSLGAGPAKVAGRRRISLGATSATAQQQHLASGMARRRALSVMNNLTTAQAQRKRPFES</sequence>
<proteinExistence type="predicted"/>
<reference evidence="2" key="2">
    <citation type="submission" date="2021-10" db="EMBL/GenBank/DDBJ databases">
        <title>Phylogenomics reveals ancestral predisposition of the termite-cultivated fungus Termitomyces towards a domesticated lifestyle.</title>
        <authorList>
            <person name="Auxier B."/>
            <person name="Grum-Grzhimaylo A."/>
            <person name="Cardenas M.E."/>
            <person name="Lodge J.D."/>
            <person name="Laessoe T."/>
            <person name="Pedersen O."/>
            <person name="Smith M.E."/>
            <person name="Kuyper T.W."/>
            <person name="Franco-Molano E.A."/>
            <person name="Baroni T.J."/>
            <person name="Aanen D.K."/>
        </authorList>
    </citation>
    <scope>NUCLEOTIDE SEQUENCE</scope>
    <source>
        <strain evidence="2">AP01</strain>
        <tissue evidence="2">Mycelium</tissue>
    </source>
</reference>
<dbReference type="Proteomes" id="UP000775547">
    <property type="component" value="Unassembled WGS sequence"/>
</dbReference>
<evidence type="ECO:0000256" key="1">
    <source>
        <dbReference type="SAM" id="MobiDB-lite"/>
    </source>
</evidence>
<feature type="compositionally biased region" description="Acidic residues" evidence="1">
    <location>
        <begin position="76"/>
        <end position="88"/>
    </location>
</feature>
<name>A0A9P7GAU3_9AGAR</name>
<comment type="caution">
    <text evidence="2">The sequence shown here is derived from an EMBL/GenBank/DDBJ whole genome shotgun (WGS) entry which is preliminary data.</text>
</comment>
<reference evidence="2" key="1">
    <citation type="submission" date="2020-07" db="EMBL/GenBank/DDBJ databases">
        <authorList>
            <person name="Nieuwenhuis M."/>
            <person name="Van De Peppel L.J.J."/>
        </authorList>
    </citation>
    <scope>NUCLEOTIDE SEQUENCE</scope>
    <source>
        <strain evidence="2">AP01</strain>
        <tissue evidence="2">Mycelium</tissue>
    </source>
</reference>
<keyword evidence="3" id="KW-1185">Reference proteome</keyword>